<evidence type="ECO:0000313" key="2">
    <source>
        <dbReference type="EMBL" id="GGE15178.1"/>
    </source>
</evidence>
<accession>A0A916ZUQ6</accession>
<evidence type="ECO:0000313" key="3">
    <source>
        <dbReference type="Proteomes" id="UP000599688"/>
    </source>
</evidence>
<keyword evidence="3" id="KW-1185">Reference proteome</keyword>
<name>A0A916ZUQ6_9FLAO</name>
<proteinExistence type="predicted"/>
<sequence>MKIPYKSLLFIILITSFWACNTNNSKQEEPKKENKISETKSSEERLMKSVEAIHKKEKFFSEDMISYEISYEFGKIADQLKVKAATDLSLIEIDSKVFGKSYYDGDQLYIDAIANAGDREIKRNFQLLYFYHAFFHLSDKSFQLSPIQEVVLSNTQYKKIGVENKNLNKAFFPKKVDFFIDQRTDMMKGLQLQTSLINNDRSTQKIHLQYDRFITVNHIPVALEWKFYPENKFTEKDFLGEAKVTKIKYYTTEQLPVTIPKNAKPIKNSPLL</sequence>
<evidence type="ECO:0000256" key="1">
    <source>
        <dbReference type="SAM" id="SignalP"/>
    </source>
</evidence>
<dbReference type="RefSeq" id="WP_188406269.1">
    <property type="nucleotide sequence ID" value="NZ_BMGL01000008.1"/>
</dbReference>
<dbReference type="EMBL" id="BMGL01000008">
    <property type="protein sequence ID" value="GGE15178.1"/>
    <property type="molecule type" value="Genomic_DNA"/>
</dbReference>
<evidence type="ECO:0008006" key="4">
    <source>
        <dbReference type="Google" id="ProtNLM"/>
    </source>
</evidence>
<dbReference type="Proteomes" id="UP000599688">
    <property type="component" value="Unassembled WGS sequence"/>
</dbReference>
<dbReference type="AlphaFoldDB" id="A0A916ZUQ6"/>
<organism evidence="2 3">
    <name type="scientific">Psychroflexus salis</name>
    <dbReference type="NCBI Taxonomy" id="1526574"/>
    <lineage>
        <taxon>Bacteria</taxon>
        <taxon>Pseudomonadati</taxon>
        <taxon>Bacteroidota</taxon>
        <taxon>Flavobacteriia</taxon>
        <taxon>Flavobacteriales</taxon>
        <taxon>Flavobacteriaceae</taxon>
        <taxon>Psychroflexus</taxon>
    </lineage>
</organism>
<comment type="caution">
    <text evidence="2">The sequence shown here is derived from an EMBL/GenBank/DDBJ whole genome shotgun (WGS) entry which is preliminary data.</text>
</comment>
<feature type="signal peptide" evidence="1">
    <location>
        <begin position="1"/>
        <end position="19"/>
    </location>
</feature>
<feature type="chain" id="PRO_5037111672" description="DUF4292 domain-containing protein" evidence="1">
    <location>
        <begin position="20"/>
        <end position="272"/>
    </location>
</feature>
<reference evidence="2 3" key="1">
    <citation type="journal article" date="2014" name="Int. J. Syst. Evol. Microbiol.">
        <title>Complete genome sequence of Corynebacterium casei LMG S-19264T (=DSM 44701T), isolated from a smear-ripened cheese.</title>
        <authorList>
            <consortium name="US DOE Joint Genome Institute (JGI-PGF)"/>
            <person name="Walter F."/>
            <person name="Albersmeier A."/>
            <person name="Kalinowski J."/>
            <person name="Ruckert C."/>
        </authorList>
    </citation>
    <scope>NUCLEOTIDE SEQUENCE [LARGE SCALE GENOMIC DNA]</scope>
    <source>
        <strain evidence="2 3">CGMCC 1.12925</strain>
    </source>
</reference>
<protein>
    <recommendedName>
        <fullName evidence="4">DUF4292 domain-containing protein</fullName>
    </recommendedName>
</protein>
<keyword evidence="1" id="KW-0732">Signal</keyword>
<gene>
    <name evidence="2" type="ORF">GCM10010831_15640</name>
</gene>